<gene>
    <name evidence="1" type="ORF">DXB93_00125</name>
</gene>
<dbReference type="Proteomes" id="UP000261032">
    <property type="component" value="Unassembled WGS sequence"/>
</dbReference>
<proteinExistence type="predicted"/>
<dbReference type="AlphaFoldDB" id="A0A3E3EGS0"/>
<organism evidence="1 2">
    <name type="scientific">Thomasclavelia ramosa</name>
    <dbReference type="NCBI Taxonomy" id="1547"/>
    <lineage>
        <taxon>Bacteria</taxon>
        <taxon>Bacillati</taxon>
        <taxon>Bacillota</taxon>
        <taxon>Erysipelotrichia</taxon>
        <taxon>Erysipelotrichales</taxon>
        <taxon>Coprobacillaceae</taxon>
        <taxon>Thomasclavelia</taxon>
    </lineage>
</organism>
<reference evidence="1 2" key="1">
    <citation type="submission" date="2018-08" db="EMBL/GenBank/DDBJ databases">
        <title>A genome reference for cultivated species of the human gut microbiota.</title>
        <authorList>
            <person name="Zou Y."/>
            <person name="Xue W."/>
            <person name="Luo G."/>
        </authorList>
    </citation>
    <scope>NUCLEOTIDE SEQUENCE [LARGE SCALE GENOMIC DNA]</scope>
    <source>
        <strain evidence="1 2">OM06-4</strain>
    </source>
</reference>
<dbReference type="RefSeq" id="WP_008790978.1">
    <property type="nucleotide sequence ID" value="NZ_CP083622.1"/>
</dbReference>
<name>A0A3E3EGS0_9FIRM</name>
<evidence type="ECO:0000313" key="2">
    <source>
        <dbReference type="Proteomes" id="UP000261032"/>
    </source>
</evidence>
<comment type="caution">
    <text evidence="1">The sequence shown here is derived from an EMBL/GenBank/DDBJ whole genome shotgun (WGS) entry which is preliminary data.</text>
</comment>
<accession>A0A3E3EGS0</accession>
<dbReference type="EMBL" id="QUSL01000001">
    <property type="protein sequence ID" value="RGD87124.1"/>
    <property type="molecule type" value="Genomic_DNA"/>
</dbReference>
<sequence>MPNAEKMVNQEKLYNNGKFVKYNTIKDKKFIYTFIKEDCYSNSSNLEAAVNRLVAYEDTVSRSKNYCVYLQVMYPKDLSKNDQHEFIKKFMFEISLHYKRLLFAYKFVRRGKGHYVDVIAFERELYIREREIEEVYARTMYINKITGRTCSKDDPEAVCRCKKGAVRTDENGCPVKKKILISPKKTRYFNYNSSDDAAVKKANFNNFRLRLCFKASTALSKIFSGYRNIRTLKYAKRSYGFSDVRTVNKQMYNDAISDINSELWKIQQILALRGAVLDKEEAQKRFDSIWYSLDYINSYKTMKANTKNSYKINLLPTASINQNTEKYKETVKLFKDVCMAKIQHWYAAEFIYSCRRIEKRTDSKSNSMISDNITWLIRNLTHLKNYQISDNMIQAVENSVSRLKAYKKEKKVFRYNQQNIRNRLAAVINAENKEPVVIGLLSVLKLQNRGI</sequence>
<evidence type="ECO:0000313" key="1">
    <source>
        <dbReference type="EMBL" id="RGD87124.1"/>
    </source>
</evidence>
<protein>
    <submittedName>
        <fullName evidence="1">Uncharacterized protein</fullName>
    </submittedName>
</protein>